<protein>
    <submittedName>
        <fullName evidence="2">Alkene reductase</fullName>
    </submittedName>
</protein>
<dbReference type="SUPFAM" id="SSF51395">
    <property type="entry name" value="FMN-linked oxidoreductases"/>
    <property type="match status" value="1"/>
</dbReference>
<name>A0ABS3UB03_9ACTN</name>
<evidence type="ECO:0000313" key="3">
    <source>
        <dbReference type="Proteomes" id="UP000679690"/>
    </source>
</evidence>
<dbReference type="Gene3D" id="3.20.20.70">
    <property type="entry name" value="Aldolase class I"/>
    <property type="match status" value="1"/>
</dbReference>
<reference evidence="2 3" key="1">
    <citation type="submission" date="2021-03" db="EMBL/GenBank/DDBJ databases">
        <title>Actinoplanes flavus sp. nov., a novel actinomycete isolated from Coconut Palm rhizosphere soil.</title>
        <authorList>
            <person name="Luo X."/>
        </authorList>
    </citation>
    <scope>NUCLEOTIDE SEQUENCE [LARGE SCALE GENOMIC DNA]</scope>
    <source>
        <strain evidence="2 3">NEAU-H7</strain>
    </source>
</reference>
<accession>A0ABS3UB03</accession>
<comment type="caution">
    <text evidence="2">The sequence shown here is derived from an EMBL/GenBank/DDBJ whole genome shotgun (WGS) entry which is preliminary data.</text>
</comment>
<dbReference type="EMBL" id="JAGFNS010000001">
    <property type="protein sequence ID" value="MBO3735950.1"/>
    <property type="molecule type" value="Genomic_DNA"/>
</dbReference>
<sequence length="360" mass="38322">MTSLFDAVTFGKIALANRLVMAPMTRNRAKPCGGATDLMAEYYAQRASAGLIITEGTQPSQIGQGFMNTPGLHHPEQVKTWRAVTDAVHARGGRIVVQLMHSGRIGHPSLYDSAHQSVAPSPVAAAGQCFTPNGLAAYPTPRELTVEEIQHTVRDFADAARNAIEAGFDGVQIHAGNGFLLHQFLAENTNRRTDAYGGSVANRIRFTVEVTEAVAAAIGNERTSVRVSPANTYNDIAEGDTDALYASLVPALPELAFLEVCEIVSRPVTRAVRDRWQGNLIVNPHATPDSFPAAVESAQQVLDEGLADAVSLGALFLANPDLPARISAGGPFNTADESTFYGGDHRGYTDYAVLGPGSDR</sequence>
<dbReference type="PANTHER" id="PTHR22893">
    <property type="entry name" value="NADH OXIDOREDUCTASE-RELATED"/>
    <property type="match status" value="1"/>
</dbReference>
<dbReference type="InterPro" id="IPR045247">
    <property type="entry name" value="Oye-like"/>
</dbReference>
<organism evidence="2 3">
    <name type="scientific">Actinoplanes flavus</name>
    <dbReference type="NCBI Taxonomy" id="2820290"/>
    <lineage>
        <taxon>Bacteria</taxon>
        <taxon>Bacillati</taxon>
        <taxon>Actinomycetota</taxon>
        <taxon>Actinomycetes</taxon>
        <taxon>Micromonosporales</taxon>
        <taxon>Micromonosporaceae</taxon>
        <taxon>Actinoplanes</taxon>
    </lineage>
</organism>
<evidence type="ECO:0000313" key="2">
    <source>
        <dbReference type="EMBL" id="MBO3735950.1"/>
    </source>
</evidence>
<feature type="domain" description="NADH:flavin oxidoreductase/NADH oxidase N-terminal" evidence="1">
    <location>
        <begin position="3"/>
        <end position="329"/>
    </location>
</feature>
<gene>
    <name evidence="2" type="ORF">J5X75_00255</name>
</gene>
<evidence type="ECO:0000259" key="1">
    <source>
        <dbReference type="Pfam" id="PF00724"/>
    </source>
</evidence>
<dbReference type="InterPro" id="IPR001155">
    <property type="entry name" value="OxRdtase_FMN_N"/>
</dbReference>
<proteinExistence type="predicted"/>
<dbReference type="Pfam" id="PF00724">
    <property type="entry name" value="Oxidored_FMN"/>
    <property type="match status" value="1"/>
</dbReference>
<dbReference type="PANTHER" id="PTHR22893:SF91">
    <property type="entry name" value="NADPH DEHYDROGENASE 2-RELATED"/>
    <property type="match status" value="1"/>
</dbReference>
<keyword evidence="3" id="KW-1185">Reference proteome</keyword>
<dbReference type="RefSeq" id="WP_208465063.1">
    <property type="nucleotide sequence ID" value="NZ_JAGFNS010000001.1"/>
</dbReference>
<dbReference type="Proteomes" id="UP000679690">
    <property type="component" value="Unassembled WGS sequence"/>
</dbReference>
<dbReference type="InterPro" id="IPR013785">
    <property type="entry name" value="Aldolase_TIM"/>
</dbReference>
<dbReference type="CDD" id="cd02933">
    <property type="entry name" value="OYE_like_FMN"/>
    <property type="match status" value="1"/>
</dbReference>